<accession>A0AAQ1QYV5</accession>
<evidence type="ECO:0000313" key="2">
    <source>
        <dbReference type="Proteomes" id="UP000183385"/>
    </source>
</evidence>
<comment type="caution">
    <text evidence="1">The sequence shown here is derived from an EMBL/GenBank/DDBJ whole genome shotgun (WGS) entry which is preliminary data.</text>
</comment>
<dbReference type="RefSeq" id="WP_074983502.1">
    <property type="nucleotide sequence ID" value="NZ_FOLS01000028.1"/>
</dbReference>
<evidence type="ECO:0000313" key="1">
    <source>
        <dbReference type="EMBL" id="SFD51709.1"/>
    </source>
</evidence>
<sequence>MRITHQDGTTDRRYTVKPEFTGKPKPQFVARFCGEWIGAAGREAGAWLLAGAHKHGQTRALQKLALSIRLARECRRDSWQLQSAAMRDASRRVSREAMEDARYWLDLATKGRA</sequence>
<name>A0AAQ1QYV5_9PSED</name>
<dbReference type="Proteomes" id="UP000183385">
    <property type="component" value="Unassembled WGS sequence"/>
</dbReference>
<dbReference type="AlphaFoldDB" id="A0AAQ1QYV5"/>
<proteinExistence type="predicted"/>
<gene>
    <name evidence="1" type="ORF">SAMN05216577_1288</name>
</gene>
<keyword evidence="2" id="KW-1185">Reference proteome</keyword>
<dbReference type="EMBL" id="FOLS01000028">
    <property type="protein sequence ID" value="SFD51709.1"/>
    <property type="molecule type" value="Genomic_DNA"/>
</dbReference>
<organism evidence="1 2">
    <name type="scientific">Pseudomonas citronellolis</name>
    <dbReference type="NCBI Taxonomy" id="53408"/>
    <lineage>
        <taxon>Bacteria</taxon>
        <taxon>Pseudomonadati</taxon>
        <taxon>Pseudomonadota</taxon>
        <taxon>Gammaproteobacteria</taxon>
        <taxon>Pseudomonadales</taxon>
        <taxon>Pseudomonadaceae</taxon>
        <taxon>Pseudomonas</taxon>
    </lineage>
</organism>
<reference evidence="1 2" key="1">
    <citation type="submission" date="2016-10" db="EMBL/GenBank/DDBJ databases">
        <authorList>
            <person name="Varghese N."/>
            <person name="Submissions S."/>
        </authorList>
    </citation>
    <scope>NUCLEOTIDE SEQUENCE [LARGE SCALE GENOMIC DNA]</scope>
    <source>
        <strain evidence="1 2">LMG 18378</strain>
    </source>
</reference>
<protein>
    <submittedName>
        <fullName evidence="1">Uncharacterized protein</fullName>
    </submittedName>
</protein>